<sequence length="134" mass="13753">MGEVAPTRFGSARGPSLTVSLVQHSRVMVVHLAGDLEASTVPLLRQSVQPLWGRADLAAVVLDATGLGFCDSTGISALIASLRTCQAAGKRFLLSGVHGTLARFLATTGLHRAFEICDSADAAVRAASPGAGRA</sequence>
<dbReference type="Gene3D" id="3.30.750.24">
    <property type="entry name" value="STAS domain"/>
    <property type="match status" value="1"/>
</dbReference>
<protein>
    <recommendedName>
        <fullName evidence="2">Anti-sigma factor antagonist</fullName>
    </recommendedName>
</protein>
<dbReference type="InterPro" id="IPR002645">
    <property type="entry name" value="STAS_dom"/>
</dbReference>
<evidence type="ECO:0000259" key="3">
    <source>
        <dbReference type="PROSITE" id="PS50801"/>
    </source>
</evidence>
<evidence type="ECO:0000256" key="2">
    <source>
        <dbReference type="RuleBase" id="RU003749"/>
    </source>
</evidence>
<dbReference type="NCBIfam" id="TIGR00377">
    <property type="entry name" value="ant_ant_sig"/>
    <property type="match status" value="1"/>
</dbReference>
<comment type="similarity">
    <text evidence="1 2">Belongs to the anti-sigma-factor antagonist family.</text>
</comment>
<reference evidence="4" key="1">
    <citation type="journal article" date="2014" name="Int. J. Syst. Evol. Microbiol.">
        <title>Complete genome sequence of Corynebacterium casei LMG S-19264T (=DSM 44701T), isolated from a smear-ripened cheese.</title>
        <authorList>
            <consortium name="US DOE Joint Genome Institute (JGI-PGF)"/>
            <person name="Walter F."/>
            <person name="Albersmeier A."/>
            <person name="Kalinowski J."/>
            <person name="Ruckert C."/>
        </authorList>
    </citation>
    <scope>NUCLEOTIDE SEQUENCE</scope>
    <source>
        <strain evidence="4">JCM 3093</strain>
    </source>
</reference>
<dbReference type="SUPFAM" id="SSF52091">
    <property type="entry name" value="SpoIIaa-like"/>
    <property type="match status" value="1"/>
</dbReference>
<dbReference type="EMBL" id="BMQD01000029">
    <property type="protein sequence ID" value="GGK94391.1"/>
    <property type="molecule type" value="Genomic_DNA"/>
</dbReference>
<dbReference type="AlphaFoldDB" id="A0AA37F7N6"/>
<dbReference type="GO" id="GO:0043856">
    <property type="term" value="F:anti-sigma factor antagonist activity"/>
    <property type="evidence" value="ECO:0007669"/>
    <property type="project" value="InterPro"/>
</dbReference>
<dbReference type="CDD" id="cd07043">
    <property type="entry name" value="STAS_anti-anti-sigma_factors"/>
    <property type="match status" value="1"/>
</dbReference>
<dbReference type="Proteomes" id="UP000627984">
    <property type="component" value="Unassembled WGS sequence"/>
</dbReference>
<name>A0AA37F7N6_9ACTN</name>
<feature type="domain" description="STAS" evidence="3">
    <location>
        <begin position="17"/>
        <end position="127"/>
    </location>
</feature>
<gene>
    <name evidence="4" type="primary">arsI</name>
    <name evidence="4" type="ORF">GCM10010126_62330</name>
</gene>
<dbReference type="InterPro" id="IPR003658">
    <property type="entry name" value="Anti-sigma_ant"/>
</dbReference>
<dbReference type="RefSeq" id="WP_191897989.1">
    <property type="nucleotide sequence ID" value="NZ_BMQD01000029.1"/>
</dbReference>
<dbReference type="PROSITE" id="PS50801">
    <property type="entry name" value="STAS"/>
    <property type="match status" value="1"/>
</dbReference>
<dbReference type="PANTHER" id="PTHR33495:SF2">
    <property type="entry name" value="ANTI-SIGMA FACTOR ANTAGONIST TM_1081-RELATED"/>
    <property type="match status" value="1"/>
</dbReference>
<organism evidence="4 5">
    <name type="scientific">Planomonospora parontospora</name>
    <dbReference type="NCBI Taxonomy" id="58119"/>
    <lineage>
        <taxon>Bacteria</taxon>
        <taxon>Bacillati</taxon>
        <taxon>Actinomycetota</taxon>
        <taxon>Actinomycetes</taxon>
        <taxon>Streptosporangiales</taxon>
        <taxon>Streptosporangiaceae</taxon>
        <taxon>Planomonospora</taxon>
    </lineage>
</organism>
<evidence type="ECO:0000313" key="5">
    <source>
        <dbReference type="Proteomes" id="UP000627984"/>
    </source>
</evidence>
<evidence type="ECO:0000313" key="4">
    <source>
        <dbReference type="EMBL" id="GGK94391.1"/>
    </source>
</evidence>
<dbReference type="InterPro" id="IPR036513">
    <property type="entry name" value="STAS_dom_sf"/>
</dbReference>
<proteinExistence type="inferred from homology"/>
<dbReference type="PANTHER" id="PTHR33495">
    <property type="entry name" value="ANTI-SIGMA FACTOR ANTAGONIST TM_1081-RELATED-RELATED"/>
    <property type="match status" value="1"/>
</dbReference>
<accession>A0AA37F7N6</accession>
<comment type="caution">
    <text evidence="4">The sequence shown here is derived from an EMBL/GenBank/DDBJ whole genome shotgun (WGS) entry which is preliminary data.</text>
</comment>
<evidence type="ECO:0000256" key="1">
    <source>
        <dbReference type="ARBA" id="ARBA00009013"/>
    </source>
</evidence>
<dbReference type="Pfam" id="PF01740">
    <property type="entry name" value="STAS"/>
    <property type="match status" value="1"/>
</dbReference>
<reference evidence="4" key="2">
    <citation type="submission" date="2022-09" db="EMBL/GenBank/DDBJ databases">
        <authorList>
            <person name="Sun Q."/>
            <person name="Ohkuma M."/>
        </authorList>
    </citation>
    <scope>NUCLEOTIDE SEQUENCE</scope>
    <source>
        <strain evidence="4">JCM 3093</strain>
    </source>
</reference>